<dbReference type="EMBL" id="CP090896">
    <property type="protein sequence ID" value="ULT81923.1"/>
    <property type="molecule type" value="Genomic_DNA"/>
</dbReference>
<name>A0AAE9CUC0_CAEBR</name>
<accession>A0AAE9CUC0</accession>
<protein>
    <submittedName>
        <fullName evidence="1">Uncharacterized protein</fullName>
    </submittedName>
</protein>
<reference evidence="1 2" key="1">
    <citation type="submission" date="2022-05" db="EMBL/GenBank/DDBJ databases">
        <title>Chromosome-level reference genomes for two strains of Caenorhabditis briggsae: an improved platform for comparative genomics.</title>
        <authorList>
            <person name="Stevens L."/>
            <person name="Andersen E.C."/>
        </authorList>
    </citation>
    <scope>NUCLEOTIDE SEQUENCE [LARGE SCALE GENOMIC DNA]</scope>
    <source>
        <strain evidence="1">QX1410_ONT</strain>
        <tissue evidence="1">Whole-organism</tissue>
    </source>
</reference>
<dbReference type="Proteomes" id="UP000827892">
    <property type="component" value="Chromosome X"/>
</dbReference>
<dbReference type="AlphaFoldDB" id="A0AAE9CUC0"/>
<gene>
    <name evidence="1" type="ORF">L3Y34_011704</name>
</gene>
<evidence type="ECO:0000313" key="1">
    <source>
        <dbReference type="EMBL" id="ULT81923.1"/>
    </source>
</evidence>
<proteinExistence type="predicted"/>
<evidence type="ECO:0000313" key="2">
    <source>
        <dbReference type="Proteomes" id="UP000827892"/>
    </source>
</evidence>
<organism evidence="1 2">
    <name type="scientific">Caenorhabditis briggsae</name>
    <dbReference type="NCBI Taxonomy" id="6238"/>
    <lineage>
        <taxon>Eukaryota</taxon>
        <taxon>Metazoa</taxon>
        <taxon>Ecdysozoa</taxon>
        <taxon>Nematoda</taxon>
        <taxon>Chromadorea</taxon>
        <taxon>Rhabditida</taxon>
        <taxon>Rhabditina</taxon>
        <taxon>Rhabditomorpha</taxon>
        <taxon>Rhabditoidea</taxon>
        <taxon>Rhabditidae</taxon>
        <taxon>Peloderinae</taxon>
        <taxon>Caenorhabditis</taxon>
    </lineage>
</organism>
<sequence>MRIYLLTTKRRGPCQISFDSTRMLTSMQQESYKNHKIGLPLESSHHKPIKVQHPHQPLNTQNTHHVKIAAPQQLSSNQTVHENQLISYTASNTQHLTWNSNLPRTHMSSSINGKGYQPTTEFVQTPAPMMFNKRDANSSTMRLYQNHDAQKKITNHWSMVWSEQLLEEFIKIPPKKNSAEKMAKFVSEFRVKHHIVTGQDKVLGLFKKHIQDVLSGDEVSVGMKVGILNKWRTAVTPNVRTLLERDSLAEYNNNGTLHSYRLRAINSSSSLHSNSADLPSLDSNHMQVSRSNEFCPSRNVPVAKMSSLQSFQQKHHPILDNTRPGYIPDLDNPELFADSLLTDDTRIVYVKISDESTGGHETDGYEKRYAVKNGNKCNQEFISDDYQSPQQVHESYGIQEESISPNFNGATTPNGPHCSFSLSGDPTVYEWFPTPGTDSSPLTTPRCEAYNPTSSYANSLTDSYSSQFASLVDQFSPGELGFESVDIEIKPNDYQNVSHEYDQDLIVD</sequence>